<evidence type="ECO:0000313" key="4">
    <source>
        <dbReference type="EMBL" id="MEJ5864766.1"/>
    </source>
</evidence>
<reference evidence="4 5" key="1">
    <citation type="submission" date="2024-02" db="EMBL/GenBank/DDBJ databases">
        <title>Identification of pathogenicity and growth-promoting function of Pseudomonas putida variant.</title>
        <authorList>
            <person name="Sun J."/>
        </authorList>
    </citation>
    <scope>NUCLEOTIDE SEQUENCE [LARGE SCALE GENOMIC DNA]</scope>
    <source>
        <strain evidence="4 5">A03</strain>
    </source>
</reference>
<dbReference type="Gene3D" id="2.150.10.10">
    <property type="entry name" value="Serralysin-like metalloprotease, C-terminal"/>
    <property type="match status" value="4"/>
</dbReference>
<keyword evidence="5" id="KW-1185">Reference proteome</keyword>
<comment type="caution">
    <text evidence="4">The sequence shown here is derived from an EMBL/GenBank/DDBJ whole genome shotgun (WGS) entry which is preliminary data.</text>
</comment>
<dbReference type="PROSITE" id="PS00330">
    <property type="entry name" value="HEMOLYSIN_CALCIUM"/>
    <property type="match status" value="5"/>
</dbReference>
<dbReference type="RefSeq" id="WP_339599906.1">
    <property type="nucleotide sequence ID" value="NZ_JBBHLC010000050.1"/>
</dbReference>
<accession>A0ABU8QVT7</accession>
<dbReference type="InterPro" id="IPR050557">
    <property type="entry name" value="RTX_toxin/Mannuronan_C5-epim"/>
</dbReference>
<evidence type="ECO:0000313" key="5">
    <source>
        <dbReference type="Proteomes" id="UP001380290"/>
    </source>
</evidence>
<keyword evidence="3" id="KW-0106">Calcium</keyword>
<protein>
    <submittedName>
        <fullName evidence="4">Calcium-binding protein</fullName>
    </submittedName>
</protein>
<dbReference type="PANTHER" id="PTHR38340:SF1">
    <property type="entry name" value="S-LAYER PROTEIN"/>
    <property type="match status" value="1"/>
</dbReference>
<dbReference type="InterPro" id="IPR011049">
    <property type="entry name" value="Serralysin-like_metalloprot_C"/>
</dbReference>
<dbReference type="PRINTS" id="PR00313">
    <property type="entry name" value="CABNDNGRPT"/>
</dbReference>
<sequence length="1677" mass="174207">MSTLDQYTFGNDGQNIVIKEGATVKFDDSGSQSVQLDGGSVQIIREANNTLASGNLDGPAMAALTANGQDDGYALVWSSDDATFEGVVVARYSASGELLQRTEIASQEVDDASVTVLPNGQFIVAWASENDATDVSTIYTQLFAANGSKVGNPVKVTSAKFELEDATVSVLGENKYMVMWGEGHGSESSGTYYSNVKAVVYTDGKAGAVQTVLTGTSSVGEADDMALHPANDGGYWLTYTQHKFSSDGSITPTTLMATKLSADGKPVAGTTVTVAQANSGYANAEYFQVVETADGFLVTWVDDGSINPSRVIHTQQYDHAFTPVGSPVEVAGSGSINGSSAQSLPDGGYLLAWNIYDPNGAGIYVQRFNADGTAQDSSPIHIGNSASGESLWDAPTVLVRADGSLVVSWTTGTQSNVINDDGDFLFNQVLHVQQVNVDGELVGGASTEIRGDEGDNTLHWVGSADVTLDGGDGNDTAQLDGNLADFTFGTDKEGNVAVKGQQTTSLESIEQIRFDDATLTLDTGRFTNESGSTISMEPASTKLSDGGYVIVWEQLGDIGQPSGIWLQQYDKDQDLVKNVLLDGANGSNPIVTADKDGGYLVGWTATDYTFTVQAYTNAGVANGTPVTIHTQDSDNLSVRVEDASITVLKNGTWVFAWNEEMRDSWVDQQGNNHFSEGGEVFIQLVNPVTHALIGEPISVDSAARDNAIYAEEPSVTALPNGGFVVVWEREIDATDDADIYMQRYDDSGKAIGANVRVNTTTAGRQTGSEVVVLDDSSYVVTWVSTKLDKNENAISGNVFMQRYSATGAKLGGETQVNTAGTEIQGEPAITALKGGGYVISWATSDEAPHSGPANLYAQVFDKNGVKVGSQLTIASDDSNDLFPVVAATDDGGFIVTWEALSPTRDINNRNTSGDIYSQRFDANGNSTKLIGDSGDNTITWTGDSAVILSGEDGDDHLVGGKGNDTLIGGAGDDVLDGGAGADTLAGGTGNDTYIVDNIKDVIIENEGEGTDTVQSSITWALGANLEHLTLTGSAAINGTGNAGDNILIGNSARNVLTGGAGNDTLDGGAGIDTLSGGTGDDNYVVDLLVKGTGAKATVALEDTITEKANEGTDTLTLRMGSDAIAAFAGTAALTLAANLENLDASLTGALKLNLTGNAANNTLTGNDADNVLDGKAGIDTLIGGKGNDTYVIDDAQELDLLVEHADEGIDTLQITYRNLSKTTALQVDLSQASLLNVENVTVTGTGLFDITGNDGDNVLIGNALRNIIIAGEGNDTLNGKGGGDRLVGGNGNDTYYVYSDKDDVIEDNAEAGGIDTVRVVSYAKNSYTLADNVENAIVDSAAAINLTGNSQDNVLTGNAAANILDGGLGADTMRGGKGNDTYIVDNVGDVVVELLNEGIDTVKSSIDYVLGDNLENLILLDGASKGTGNELANTITGNDGDNVLDGKGGIDKLIGGKGDDTYRVDLLIKGTGGKATVVLEDTITEKANEGTDTLELRKGSGDFEHFIGSASITLGANLENLDARQLGNLSINLTGNAADNEIWGSGGNNVLNGGAGNDTLHAGDGGNNVLIGGLGADTMYGGSGKDTFKFNALTELGLGDKQDVIHDFGTDDTLDFSALKGYTFKGTGAFDGAKQLRYEVDGDGGITVYGNSNANTAPDFSIKLVGVTELHADQLTL</sequence>
<organism evidence="4 5">
    <name type="scientific">Pseudomonas farsensis</name>
    <dbReference type="NCBI Taxonomy" id="2745492"/>
    <lineage>
        <taxon>Bacteria</taxon>
        <taxon>Pseudomonadati</taxon>
        <taxon>Pseudomonadota</taxon>
        <taxon>Gammaproteobacteria</taxon>
        <taxon>Pseudomonadales</taxon>
        <taxon>Pseudomonadaceae</taxon>
        <taxon>Pseudomonas</taxon>
    </lineage>
</organism>
<dbReference type="InterPro" id="IPR001343">
    <property type="entry name" value="Hemolysn_Ca-bd"/>
</dbReference>
<dbReference type="PANTHER" id="PTHR38340">
    <property type="entry name" value="S-LAYER PROTEIN"/>
    <property type="match status" value="1"/>
</dbReference>
<evidence type="ECO:0000256" key="2">
    <source>
        <dbReference type="ARBA" id="ARBA00022525"/>
    </source>
</evidence>
<dbReference type="SUPFAM" id="SSF51120">
    <property type="entry name" value="beta-Roll"/>
    <property type="match status" value="5"/>
</dbReference>
<evidence type="ECO:0000256" key="1">
    <source>
        <dbReference type="ARBA" id="ARBA00004613"/>
    </source>
</evidence>
<evidence type="ECO:0000256" key="3">
    <source>
        <dbReference type="ARBA" id="ARBA00022837"/>
    </source>
</evidence>
<comment type="subcellular location">
    <subcellularLocation>
        <location evidence="1">Secreted</location>
    </subcellularLocation>
</comment>
<proteinExistence type="predicted"/>
<dbReference type="Pfam" id="PF00353">
    <property type="entry name" value="HemolysinCabind"/>
    <property type="match status" value="7"/>
</dbReference>
<dbReference type="InterPro" id="IPR018511">
    <property type="entry name" value="Hemolysin-typ_Ca-bd_CS"/>
</dbReference>
<dbReference type="Proteomes" id="UP001380290">
    <property type="component" value="Unassembled WGS sequence"/>
</dbReference>
<name>A0ABU8QVT7_9PSED</name>
<gene>
    <name evidence="4" type="ORF">V7S98_16195</name>
</gene>
<keyword evidence="2" id="KW-0964">Secreted</keyword>
<dbReference type="EMBL" id="JBBHLC010000050">
    <property type="protein sequence ID" value="MEJ5864766.1"/>
    <property type="molecule type" value="Genomic_DNA"/>
</dbReference>